<reference evidence="2 3" key="1">
    <citation type="submission" date="2024-01" db="EMBL/GenBank/DDBJ databases">
        <title>Comparative genomics of Cryptococcus and Kwoniella reveals pathogenesis evolution and contrasting modes of karyotype evolution via chromosome fusion or intercentromeric recombination.</title>
        <authorList>
            <person name="Coelho M.A."/>
            <person name="David-Palma M."/>
            <person name="Shea T."/>
            <person name="Bowers K."/>
            <person name="McGinley-Smith S."/>
            <person name="Mohammad A.W."/>
            <person name="Gnirke A."/>
            <person name="Yurkov A.M."/>
            <person name="Nowrousian M."/>
            <person name="Sun S."/>
            <person name="Cuomo C.A."/>
            <person name="Heitman J."/>
        </authorList>
    </citation>
    <scope>NUCLEOTIDE SEQUENCE [LARGE SCALE GENOMIC DNA]</scope>
    <source>
        <strain evidence="2 3">CBS 6074</strain>
    </source>
</reference>
<keyword evidence="3" id="KW-1185">Reference proteome</keyword>
<feature type="compositionally biased region" description="Basic and acidic residues" evidence="1">
    <location>
        <begin position="324"/>
        <end position="333"/>
    </location>
</feature>
<feature type="compositionally biased region" description="Polar residues" evidence="1">
    <location>
        <begin position="43"/>
        <end position="60"/>
    </location>
</feature>
<feature type="region of interest" description="Disordered" evidence="1">
    <location>
        <begin position="534"/>
        <end position="587"/>
    </location>
</feature>
<dbReference type="GeneID" id="91093252"/>
<evidence type="ECO:0000256" key="1">
    <source>
        <dbReference type="SAM" id="MobiDB-lite"/>
    </source>
</evidence>
<proteinExistence type="predicted"/>
<gene>
    <name evidence="2" type="ORF">L201_002580</name>
</gene>
<feature type="compositionally biased region" description="Basic residues" evidence="1">
    <location>
        <begin position="137"/>
        <end position="155"/>
    </location>
</feature>
<feature type="compositionally biased region" description="Basic and acidic residues" evidence="1">
    <location>
        <begin position="702"/>
        <end position="711"/>
    </location>
</feature>
<feature type="compositionally biased region" description="Low complexity" evidence="1">
    <location>
        <begin position="225"/>
        <end position="243"/>
    </location>
</feature>
<dbReference type="RefSeq" id="XP_066074451.1">
    <property type="nucleotide sequence ID" value="XM_066218354.1"/>
</dbReference>
<organism evidence="2 3">
    <name type="scientific">Kwoniella dendrophila CBS 6074</name>
    <dbReference type="NCBI Taxonomy" id="1295534"/>
    <lineage>
        <taxon>Eukaryota</taxon>
        <taxon>Fungi</taxon>
        <taxon>Dikarya</taxon>
        <taxon>Basidiomycota</taxon>
        <taxon>Agaricomycotina</taxon>
        <taxon>Tremellomycetes</taxon>
        <taxon>Tremellales</taxon>
        <taxon>Cryptococcaceae</taxon>
        <taxon>Kwoniella</taxon>
    </lineage>
</organism>
<protein>
    <submittedName>
        <fullName evidence="2">Uncharacterized protein</fullName>
    </submittedName>
</protein>
<feature type="compositionally biased region" description="Acidic residues" evidence="1">
    <location>
        <begin position="187"/>
        <end position="207"/>
    </location>
</feature>
<feature type="compositionally biased region" description="Polar residues" evidence="1">
    <location>
        <begin position="536"/>
        <end position="547"/>
    </location>
</feature>
<name>A0AAX4JT98_9TREE</name>
<feature type="compositionally biased region" description="Low complexity" evidence="1">
    <location>
        <begin position="292"/>
        <end position="308"/>
    </location>
</feature>
<dbReference type="EMBL" id="CP144100">
    <property type="protein sequence ID" value="WWC87688.1"/>
    <property type="molecule type" value="Genomic_DNA"/>
</dbReference>
<feature type="compositionally biased region" description="Low complexity" evidence="1">
    <location>
        <begin position="87"/>
        <end position="100"/>
    </location>
</feature>
<dbReference type="AlphaFoldDB" id="A0AAX4JT98"/>
<feature type="compositionally biased region" description="Polar residues" evidence="1">
    <location>
        <begin position="559"/>
        <end position="584"/>
    </location>
</feature>
<feature type="region of interest" description="Disordered" evidence="1">
    <location>
        <begin position="678"/>
        <end position="711"/>
    </location>
</feature>
<dbReference type="Proteomes" id="UP001355207">
    <property type="component" value="Chromosome 3"/>
</dbReference>
<evidence type="ECO:0000313" key="3">
    <source>
        <dbReference type="Proteomes" id="UP001355207"/>
    </source>
</evidence>
<feature type="region of interest" description="Disordered" evidence="1">
    <location>
        <begin position="1"/>
        <end position="370"/>
    </location>
</feature>
<evidence type="ECO:0000313" key="2">
    <source>
        <dbReference type="EMBL" id="WWC87688.1"/>
    </source>
</evidence>
<feature type="compositionally biased region" description="Acidic residues" evidence="1">
    <location>
        <begin position="10"/>
        <end position="30"/>
    </location>
</feature>
<feature type="compositionally biased region" description="Acidic residues" evidence="1">
    <location>
        <begin position="63"/>
        <end position="81"/>
    </location>
</feature>
<sequence>MVSGRHDFTDSEPEAEMAIDSGMEELEAEVEAGPSNPRKRQLSDGNPASSTNGAATYSRGNSEDFDELLDEDDNNEGEEEIERVKPKSITIKPPSSSSSSKKGKKGKEGSNPLKITLRPGITNLVNNDSPSSSSTKGKTKQPKIKAKSLTKRHKTSDRSSLSPPPPITLKFGLKSTTMAEKATYSSSEEDQEDNEDRVEEDDNDNDDPISIPPPKQPPSKKKKLSLSTSKPSSSTTTNSSNSKGKSKSNQEKEQKLSTTALASAAHKKSYDWLAPSVAGASHRRPPERERQNSLTGSTTSNGNSNSNSKITGWSPADEAIGGLLDDKDNDISKETNSPDITIEKKPKKQYKKKAADAPPGPGKAWRKGIKKGMTTAVKAEDGLSTPGGSPLIQAATPISRDASPAPLEMPPRMIGEKPIPPVVVPPPRAPSPPFILADTQELGFPVYPNPIHAPKVPLGNFPKVTQYFAPLNGGDVGPFPRKEPVRNWTHSEKVMIGVGGGQLKIKSWFMGPPSELGRLVQADKEAKELARLAKIKSNNTNKENAQSGGTATPTGGGTSNLDPNENRPSLTTANSFDNSNSNLPTPELAPTIIPAAVVDTNSDVNKTKDNNNDEETMSELMDLDDNESLIPQSGTTTPVPATTTSTTKIKMKITSPSTGGKTKKNVPRKSNLRKEIIVQSEDNSELDVDPTPSGVGVGVVTHDSKEEDIMA</sequence>
<accession>A0AAX4JT98</accession>